<evidence type="ECO:0000313" key="1">
    <source>
        <dbReference type="EMBL" id="EQD76336.1"/>
    </source>
</evidence>
<dbReference type="Pfam" id="PF02452">
    <property type="entry name" value="PemK_toxin"/>
    <property type="match status" value="1"/>
</dbReference>
<comment type="caution">
    <text evidence="1">The sequence shown here is derived from an EMBL/GenBank/DDBJ whole genome shotgun (WGS) entry which is preliminary data.</text>
</comment>
<accession>T1BTR9</accession>
<organism evidence="1">
    <name type="scientific">mine drainage metagenome</name>
    <dbReference type="NCBI Taxonomy" id="410659"/>
    <lineage>
        <taxon>unclassified sequences</taxon>
        <taxon>metagenomes</taxon>
        <taxon>ecological metagenomes</taxon>
    </lineage>
</organism>
<gene>
    <name evidence="1" type="ORF">B1B_01753</name>
</gene>
<dbReference type="PANTHER" id="PTHR33988">
    <property type="entry name" value="ENDORIBONUCLEASE MAZF-RELATED"/>
    <property type="match status" value="1"/>
</dbReference>
<dbReference type="SUPFAM" id="SSF50118">
    <property type="entry name" value="Cell growth inhibitor/plasmid maintenance toxic component"/>
    <property type="match status" value="1"/>
</dbReference>
<dbReference type="PANTHER" id="PTHR33988:SF2">
    <property type="entry name" value="ENDORIBONUCLEASE MAZF"/>
    <property type="match status" value="1"/>
</dbReference>
<dbReference type="Gene3D" id="2.30.30.110">
    <property type="match status" value="1"/>
</dbReference>
<dbReference type="GO" id="GO:0016075">
    <property type="term" value="P:rRNA catabolic process"/>
    <property type="evidence" value="ECO:0007669"/>
    <property type="project" value="TreeGrafter"/>
</dbReference>
<name>T1BTR9_9ZZZZ</name>
<proteinExistence type="predicted"/>
<dbReference type="InterPro" id="IPR003477">
    <property type="entry name" value="PemK-like"/>
</dbReference>
<reference evidence="1" key="1">
    <citation type="submission" date="2013-08" db="EMBL/GenBank/DDBJ databases">
        <authorList>
            <person name="Mendez C."/>
            <person name="Richter M."/>
            <person name="Ferrer M."/>
            <person name="Sanchez J."/>
        </authorList>
    </citation>
    <scope>NUCLEOTIDE SEQUENCE</scope>
</reference>
<dbReference type="EMBL" id="AUZY01001079">
    <property type="protein sequence ID" value="EQD76336.1"/>
    <property type="molecule type" value="Genomic_DNA"/>
</dbReference>
<sequence length="106" mass="11639">MNRGDVCWYTFKTPDKKRPVLVLTRDSAIAVLNAVTIAPITSTIRSIPTEIVLTEEDGLPHTCAVNFDNLQTVPKGQIGDQITRLSRRKMKQAAAAVSFALALDED</sequence>
<dbReference type="GO" id="GO:0004521">
    <property type="term" value="F:RNA endonuclease activity"/>
    <property type="evidence" value="ECO:0007669"/>
    <property type="project" value="TreeGrafter"/>
</dbReference>
<dbReference type="GO" id="GO:0006402">
    <property type="term" value="P:mRNA catabolic process"/>
    <property type="evidence" value="ECO:0007669"/>
    <property type="project" value="TreeGrafter"/>
</dbReference>
<dbReference type="GO" id="GO:0003677">
    <property type="term" value="F:DNA binding"/>
    <property type="evidence" value="ECO:0007669"/>
    <property type="project" value="InterPro"/>
</dbReference>
<reference evidence="1" key="2">
    <citation type="journal article" date="2014" name="ISME J.">
        <title>Microbial stratification in low pH oxic and suboxic macroscopic growths along an acid mine drainage.</title>
        <authorList>
            <person name="Mendez-Garcia C."/>
            <person name="Mesa V."/>
            <person name="Sprenger R.R."/>
            <person name="Richter M."/>
            <person name="Diez M.S."/>
            <person name="Solano J."/>
            <person name="Bargiela R."/>
            <person name="Golyshina O.V."/>
            <person name="Manteca A."/>
            <person name="Ramos J.L."/>
            <person name="Gallego J.R."/>
            <person name="Llorente I."/>
            <person name="Martins Dos Santos V.A."/>
            <person name="Jensen O.N."/>
            <person name="Pelaez A.I."/>
            <person name="Sanchez J."/>
            <person name="Ferrer M."/>
        </authorList>
    </citation>
    <scope>NUCLEOTIDE SEQUENCE</scope>
</reference>
<dbReference type="InterPro" id="IPR011067">
    <property type="entry name" value="Plasmid_toxin/cell-grow_inhib"/>
</dbReference>
<dbReference type="AlphaFoldDB" id="T1BTR9"/>
<protein>
    <submittedName>
        <fullName evidence="1">Transcriptional modulator of MazE/toxin, MazF</fullName>
    </submittedName>
</protein>